<accession>A0A1I2HKT7</accession>
<evidence type="ECO:0000313" key="2">
    <source>
        <dbReference type="Proteomes" id="UP000198964"/>
    </source>
</evidence>
<dbReference type="Proteomes" id="UP000198964">
    <property type="component" value="Unassembled WGS sequence"/>
</dbReference>
<proteinExistence type="predicted"/>
<reference evidence="1 2" key="1">
    <citation type="submission" date="2016-10" db="EMBL/GenBank/DDBJ databases">
        <authorList>
            <person name="de Groot N.N."/>
        </authorList>
    </citation>
    <scope>NUCLEOTIDE SEQUENCE [LARGE SCALE GENOMIC DNA]</scope>
    <source>
        <strain evidence="1 2">CGMCC 1.9156</strain>
    </source>
</reference>
<name>A0A1I2HKT7_9BACT</name>
<sequence length="69" mass="7725">MKKNYTCSKCGGKHPDIDELRMTGAGFTRYFNIQNRKFTAVSCRKCGYTELYKKGASSGLSSVLDFVTN</sequence>
<dbReference type="AlphaFoldDB" id="A0A1I2HKT7"/>
<gene>
    <name evidence="1" type="ORF">SAMN05216283_104108</name>
</gene>
<dbReference type="EMBL" id="FONW01000004">
    <property type="protein sequence ID" value="SFF29467.1"/>
    <property type="molecule type" value="Genomic_DNA"/>
</dbReference>
<protein>
    <recommendedName>
        <fullName evidence="3">GTP-binding protein</fullName>
    </recommendedName>
</protein>
<dbReference type="Pfam" id="PF09855">
    <property type="entry name" value="Zn_ribbon_13"/>
    <property type="match status" value="1"/>
</dbReference>
<dbReference type="RefSeq" id="WP_093919794.1">
    <property type="nucleotide sequence ID" value="NZ_FONW01000004.1"/>
</dbReference>
<organism evidence="1 2">
    <name type="scientific">Sunxiuqinia elliptica</name>
    <dbReference type="NCBI Taxonomy" id="655355"/>
    <lineage>
        <taxon>Bacteria</taxon>
        <taxon>Pseudomonadati</taxon>
        <taxon>Bacteroidota</taxon>
        <taxon>Bacteroidia</taxon>
        <taxon>Marinilabiliales</taxon>
        <taxon>Prolixibacteraceae</taxon>
        <taxon>Sunxiuqinia</taxon>
    </lineage>
</organism>
<evidence type="ECO:0008006" key="3">
    <source>
        <dbReference type="Google" id="ProtNLM"/>
    </source>
</evidence>
<evidence type="ECO:0000313" key="1">
    <source>
        <dbReference type="EMBL" id="SFF29467.1"/>
    </source>
</evidence>
<dbReference type="InterPro" id="IPR018652">
    <property type="entry name" value="DUF2082_NA-bd_Znr"/>
</dbReference>
<keyword evidence="2" id="KW-1185">Reference proteome</keyword>
<dbReference type="STRING" id="655355.SAMN05216283_104108"/>